<evidence type="ECO:0000259" key="1">
    <source>
        <dbReference type="Pfam" id="PF13524"/>
    </source>
</evidence>
<dbReference type="GeneID" id="92862560"/>
<evidence type="ECO:0000313" key="5">
    <source>
        <dbReference type="Proteomes" id="UP000595038"/>
    </source>
</evidence>
<name>A0A1Y0YLM0_BACLI</name>
<dbReference type="AlphaFoldDB" id="A0A1Y0YLM0"/>
<reference evidence="3 4" key="1">
    <citation type="submission" date="2019-06" db="EMBL/GenBank/DDBJ databases">
        <title>Genome sequence analysis of &gt;100 Bacillus licheniformis strains suggests intrinsic resistance to this species.</title>
        <authorList>
            <person name="Wels M."/>
            <person name="Siezen R.J."/>
            <person name="Johansen E."/>
            <person name="Stuer-Lauridsen B."/>
            <person name="Bjerre K."/>
            <person name="Nielsen B.K.K."/>
        </authorList>
    </citation>
    <scope>NUCLEOTIDE SEQUENCE [LARGE SCALE GENOMIC DNA]</scope>
    <source>
        <strain evidence="3 4">BAC-16736</strain>
    </source>
</reference>
<evidence type="ECO:0000313" key="4">
    <source>
        <dbReference type="Proteomes" id="UP000435910"/>
    </source>
</evidence>
<dbReference type="OMA" id="DYLMMGA"/>
<sequence length="325" mass="38867">MRRCLKILVLIKTFWKTMPKHEVKYKMMKSLEEFAEVMYWHTDGYLPDILDKIQFRPDFIFHYDIAYGFSLSPNIRGLKDTNIPTGAFVIDSHFNKQIRSSYFEDNQIDLIFSVTKEHFLNEYPQYKDKFRWVPWAVDPEIFKDWKLKKTIDYLLMGLVHEGNKRYPPKGKYLFREAVLQTMKHEEGFVHHPHPGNVITDEEEIKQAFLNEKYAQELNRAKIFFTCGSALRYPLLKFYEAPACRTLLLAEPNQDIFDLGFKDGTHFIACEVEDFYDKAKYYLQNKKERQRITDNGYRLVHSQHTYHARAQEIVDTIIDFLEQQEQ</sequence>
<dbReference type="InterPro" id="IPR055259">
    <property type="entry name" value="YkvP/CgeB_Glyco_trans-like"/>
</dbReference>
<dbReference type="EMBL" id="NILC01000019">
    <property type="protein sequence ID" value="TWL29585.1"/>
    <property type="molecule type" value="Genomic_DNA"/>
</dbReference>
<evidence type="ECO:0000313" key="3">
    <source>
        <dbReference type="EMBL" id="TWL29585.1"/>
    </source>
</evidence>
<dbReference type="Proteomes" id="UP000435910">
    <property type="component" value="Unassembled WGS sequence"/>
</dbReference>
<protein>
    <submittedName>
        <fullName evidence="2">Glycosyltransferase</fullName>
    </submittedName>
</protein>
<dbReference type="EMBL" id="CP065647">
    <property type="protein sequence ID" value="QPR72564.1"/>
    <property type="molecule type" value="Genomic_DNA"/>
</dbReference>
<dbReference type="Pfam" id="PF13524">
    <property type="entry name" value="Glyco_trans_1_2"/>
    <property type="match status" value="1"/>
</dbReference>
<organism evidence="3 4">
    <name type="scientific">Bacillus licheniformis</name>
    <dbReference type="NCBI Taxonomy" id="1402"/>
    <lineage>
        <taxon>Bacteria</taxon>
        <taxon>Bacillati</taxon>
        <taxon>Bacillota</taxon>
        <taxon>Bacilli</taxon>
        <taxon>Bacillales</taxon>
        <taxon>Bacillaceae</taxon>
        <taxon>Bacillus</taxon>
    </lineage>
</organism>
<feature type="domain" description="Spore protein YkvP/CgeB glycosyl transferase-like" evidence="1">
    <location>
        <begin position="206"/>
        <end position="314"/>
    </location>
</feature>
<evidence type="ECO:0000313" key="2">
    <source>
        <dbReference type="EMBL" id="QPR72564.1"/>
    </source>
</evidence>
<dbReference type="RefSeq" id="WP_003179877.1">
    <property type="nucleotide sequence ID" value="NZ_BEXU01000020.1"/>
</dbReference>
<accession>A0A1Y0YLM0</accession>
<dbReference type="Proteomes" id="UP000595038">
    <property type="component" value="Chromosome"/>
</dbReference>
<dbReference type="SUPFAM" id="SSF53756">
    <property type="entry name" value="UDP-Glycosyltransferase/glycogen phosphorylase"/>
    <property type="match status" value="1"/>
</dbReference>
<reference evidence="2 5" key="2">
    <citation type="submission" date="2020-12" db="EMBL/GenBank/DDBJ databases">
        <title>FDA dAtabase for Regulatory Grade micrObial Sequences (FDA-ARGOS): Supporting development and validation of Infectious Disease Dx tests.</title>
        <authorList>
            <person name="Nelson B."/>
            <person name="Plummer A."/>
            <person name="Tallon L."/>
            <person name="Sadzewicz L."/>
            <person name="Zhao X."/>
            <person name="Boylan J."/>
            <person name="Ott S."/>
            <person name="Bowen H."/>
            <person name="Vavikolanu K."/>
            <person name="Mehta A."/>
            <person name="Aluvathingal J."/>
            <person name="Nadendla S."/>
            <person name="Myers T."/>
            <person name="Yan Y."/>
            <person name="Sichtig H."/>
        </authorList>
    </citation>
    <scope>NUCLEOTIDE SEQUENCE [LARGE SCALE GENOMIC DNA]</scope>
    <source>
        <strain evidence="2 5">FDAARGOS_923</strain>
    </source>
</reference>
<proteinExistence type="predicted"/>
<gene>
    <name evidence="3" type="ORF">CHCC16736_0179</name>
    <name evidence="2" type="ORF">I6G80_22720</name>
</gene>